<reference evidence="4" key="1">
    <citation type="submission" date="2020-08" db="EMBL/GenBank/DDBJ databases">
        <title>A bifunctional nitrone conjugated secondary metabolite targeting the ribosome.</title>
        <authorList>
            <person name="Limbrick E.M."/>
            <person name="Graf M."/>
            <person name="Derewacz D.K."/>
            <person name="Nguyen F."/>
            <person name="Spraggins J.M."/>
            <person name="Wieland M."/>
            <person name="Ynigez-Gutierrez A.E."/>
            <person name="Reisman B.J."/>
            <person name="Zinshteyn B."/>
            <person name="McCulloch K."/>
            <person name="Iverson T.M."/>
            <person name="Green R."/>
            <person name="Wilson D.N."/>
            <person name="Bachmann B.O."/>
        </authorList>
    </citation>
    <scope>NUCLEOTIDE SEQUENCE</scope>
    <source>
        <strain evidence="4">Africana</strain>
    </source>
</reference>
<accession>A0A7D6C5M8</accession>
<dbReference type="GO" id="GO:0052689">
    <property type="term" value="F:carboxylic ester hydrolase activity"/>
    <property type="evidence" value="ECO:0007669"/>
    <property type="project" value="UniProtKB-ARBA"/>
</dbReference>
<feature type="domain" description="Xaa-Pro dipeptidyl-peptidase C-terminal" evidence="3">
    <location>
        <begin position="321"/>
        <end position="565"/>
    </location>
</feature>
<evidence type="ECO:0000259" key="3">
    <source>
        <dbReference type="SMART" id="SM00939"/>
    </source>
</evidence>
<sequence length="566" mass="62807">MSSGFDDKPFHPSPEQQALTDAIRQAMLDPTMRHIGRLAQWELAERYESFAETASYQEFPILLADGTKIDAALSVPRRLAPGQKIPVVIMPAPLSPLGRDSYVGMFWRWARGNYVSLAYSQRGLAGSSGEIQVAGPQDWADGTEIITWVVDNVEAADPDRIGLFGASYGAGTSFLTAAHDSRVKAVAGASAWADLLLSLYENNTRHIKAFEQLVLLFNEDRCSAEFREVIAKIRNNQIDDEVKEFARLRSPSTHLARFNSAELPVLMTTYWHETIFSVPAVTDFYRSLQTPKSLLVQIGDHGNGELPGLLGLPSKPTEMTYRWMDHFLGGTAGDGLEPRFGVRSEYMHNLLSDIHHDSWDTYALPQERYYLSSADEGGRDGKIIAGKPLPGWTRSIETTPGFDTEAFVAEKLVQTGLRERLGNPWIYKTDVIARQHALVWNTEPLEAAKRVQGELEIRLTVTSQATSCLIVAYLFDYDPIVGDAAIITNAPYTLENTPPGQPCTVTFPMQPAHYVLRRGHQLQLIIDTHDTFFADANADGTRVEISSPEGCESYIAVPLHDLSPPN</sequence>
<dbReference type="AlphaFoldDB" id="A0A7D6C5M8"/>
<dbReference type="SMART" id="SM00939">
    <property type="entry name" value="PepX_C"/>
    <property type="match status" value="1"/>
</dbReference>
<comment type="similarity">
    <text evidence="1">Belongs to the AB hydrolase superfamily.</text>
</comment>
<proteinExistence type="inferred from homology"/>
<dbReference type="PANTHER" id="PTHR22946">
    <property type="entry name" value="DIENELACTONE HYDROLASE DOMAIN-CONTAINING PROTEIN-RELATED"/>
    <property type="match status" value="1"/>
</dbReference>
<dbReference type="Pfam" id="PF02129">
    <property type="entry name" value="Peptidase_S15"/>
    <property type="match status" value="1"/>
</dbReference>
<dbReference type="EMBL" id="CP058905">
    <property type="protein sequence ID" value="QLJ98424.1"/>
    <property type="molecule type" value="Genomic_DNA"/>
</dbReference>
<dbReference type="InterPro" id="IPR050261">
    <property type="entry name" value="FrsA_esterase"/>
</dbReference>
<name>A0A7D6C5M8_9ACTN</name>
<keyword evidence="2" id="KW-0378">Hydrolase</keyword>
<dbReference type="GO" id="GO:0008239">
    <property type="term" value="F:dipeptidyl-peptidase activity"/>
    <property type="evidence" value="ECO:0007669"/>
    <property type="project" value="InterPro"/>
</dbReference>
<evidence type="ECO:0000256" key="1">
    <source>
        <dbReference type="ARBA" id="ARBA00008645"/>
    </source>
</evidence>
<protein>
    <submittedName>
        <fullName evidence="4">Peptidase S15</fullName>
    </submittedName>
</protein>
<dbReference type="SUPFAM" id="SSF53474">
    <property type="entry name" value="alpha/beta-Hydrolases"/>
    <property type="match status" value="1"/>
</dbReference>
<dbReference type="Gene3D" id="3.40.50.1820">
    <property type="entry name" value="alpha/beta hydrolase"/>
    <property type="match status" value="1"/>
</dbReference>
<organism evidence="4">
    <name type="scientific">Micromonospora carbonacea</name>
    <dbReference type="NCBI Taxonomy" id="47853"/>
    <lineage>
        <taxon>Bacteria</taxon>
        <taxon>Bacillati</taxon>
        <taxon>Actinomycetota</taxon>
        <taxon>Actinomycetes</taxon>
        <taxon>Micromonosporales</taxon>
        <taxon>Micromonosporaceae</taxon>
        <taxon>Micromonospora</taxon>
    </lineage>
</organism>
<dbReference type="Pfam" id="PF08530">
    <property type="entry name" value="PepX_C"/>
    <property type="match status" value="1"/>
</dbReference>
<dbReference type="SUPFAM" id="SSF49785">
    <property type="entry name" value="Galactose-binding domain-like"/>
    <property type="match status" value="1"/>
</dbReference>
<dbReference type="PANTHER" id="PTHR22946:SF9">
    <property type="entry name" value="POLYKETIDE TRANSFERASE AF380"/>
    <property type="match status" value="1"/>
</dbReference>
<dbReference type="InterPro" id="IPR000383">
    <property type="entry name" value="Xaa-Pro-like_dom"/>
</dbReference>
<dbReference type="InterPro" id="IPR029058">
    <property type="entry name" value="AB_hydrolase_fold"/>
</dbReference>
<gene>
    <name evidence="4" type="ORF">HZU44_27715</name>
</gene>
<dbReference type="InterPro" id="IPR008979">
    <property type="entry name" value="Galactose-bd-like_sf"/>
</dbReference>
<evidence type="ECO:0000256" key="2">
    <source>
        <dbReference type="ARBA" id="ARBA00022801"/>
    </source>
</evidence>
<dbReference type="Gene3D" id="2.60.120.260">
    <property type="entry name" value="Galactose-binding domain-like"/>
    <property type="match status" value="1"/>
</dbReference>
<dbReference type="InterPro" id="IPR013736">
    <property type="entry name" value="Xaa-Pro_dipept_C"/>
</dbReference>
<evidence type="ECO:0000313" key="4">
    <source>
        <dbReference type="EMBL" id="QLJ98424.1"/>
    </source>
</evidence>